<proteinExistence type="predicted"/>
<name>A0ABN2T9F4_9ACTN</name>
<evidence type="ECO:0000256" key="1">
    <source>
        <dbReference type="SAM" id="MobiDB-lite"/>
    </source>
</evidence>
<dbReference type="Proteomes" id="UP001501585">
    <property type="component" value="Unassembled WGS sequence"/>
</dbReference>
<evidence type="ECO:0000313" key="3">
    <source>
        <dbReference type="Proteomes" id="UP001501585"/>
    </source>
</evidence>
<organism evidence="2 3">
    <name type="scientific">Nocardiopsis rhodophaea</name>
    <dbReference type="NCBI Taxonomy" id="280238"/>
    <lineage>
        <taxon>Bacteria</taxon>
        <taxon>Bacillati</taxon>
        <taxon>Actinomycetota</taxon>
        <taxon>Actinomycetes</taxon>
        <taxon>Streptosporangiales</taxon>
        <taxon>Nocardiopsidaceae</taxon>
        <taxon>Nocardiopsis</taxon>
    </lineage>
</organism>
<accession>A0ABN2T9F4</accession>
<sequence>MSLTACTLLLTGCGAFGGDDGGSSDASKEPVNGGKVDPGDAEARETLASQDINTLGADLHYAVHELSRGAKTVELTFSVTNIGDEKSDSVFDFLGSGGKYNTSGVKLIDPDNGKVHLAATDSNGDCVCSSYEGLMEFEPGNSVLFSATYGAPPEDVKTMDVSIPNVGTLTNVPLS</sequence>
<feature type="region of interest" description="Disordered" evidence="1">
    <location>
        <begin position="21"/>
        <end position="40"/>
    </location>
</feature>
<evidence type="ECO:0000313" key="2">
    <source>
        <dbReference type="EMBL" id="GAA2002086.1"/>
    </source>
</evidence>
<keyword evidence="3" id="KW-1185">Reference proteome</keyword>
<dbReference type="EMBL" id="BAAAPC010000013">
    <property type="protein sequence ID" value="GAA2002086.1"/>
    <property type="molecule type" value="Genomic_DNA"/>
</dbReference>
<reference evidence="2 3" key="1">
    <citation type="journal article" date="2019" name="Int. J. Syst. Evol. Microbiol.">
        <title>The Global Catalogue of Microorganisms (GCM) 10K type strain sequencing project: providing services to taxonomists for standard genome sequencing and annotation.</title>
        <authorList>
            <consortium name="The Broad Institute Genomics Platform"/>
            <consortium name="The Broad Institute Genome Sequencing Center for Infectious Disease"/>
            <person name="Wu L."/>
            <person name="Ma J."/>
        </authorList>
    </citation>
    <scope>NUCLEOTIDE SEQUENCE [LARGE SCALE GENOMIC DNA]</scope>
    <source>
        <strain evidence="2 3">JCM 15313</strain>
    </source>
</reference>
<protein>
    <recommendedName>
        <fullName evidence="4">DUF4352 domain-containing protein</fullName>
    </recommendedName>
</protein>
<comment type="caution">
    <text evidence="2">The sequence shown here is derived from an EMBL/GenBank/DDBJ whole genome shotgun (WGS) entry which is preliminary data.</text>
</comment>
<evidence type="ECO:0008006" key="4">
    <source>
        <dbReference type="Google" id="ProtNLM"/>
    </source>
</evidence>
<gene>
    <name evidence="2" type="ORF">GCM10009799_31560</name>
</gene>